<keyword evidence="4 5" id="KW-0833">Ubl conjugation pathway</keyword>
<dbReference type="GO" id="GO:0045116">
    <property type="term" value="P:protein neddylation"/>
    <property type="evidence" value="ECO:0007669"/>
    <property type="project" value="UniProtKB-UniRule"/>
</dbReference>
<dbReference type="Pfam" id="PF00899">
    <property type="entry name" value="ThiF"/>
    <property type="match status" value="1"/>
</dbReference>
<dbReference type="InterPro" id="IPR045886">
    <property type="entry name" value="ThiF/MoeB/HesA"/>
</dbReference>
<evidence type="ECO:0000313" key="8">
    <source>
        <dbReference type="Proteomes" id="UP001196413"/>
    </source>
</evidence>
<comment type="pathway">
    <text evidence="1 5">Protein modification; protein neddylation.</text>
</comment>
<dbReference type="PANTHER" id="PTHR10953">
    <property type="entry name" value="UBIQUITIN-ACTIVATING ENZYME E1"/>
    <property type="match status" value="1"/>
</dbReference>
<name>A0AAD5WDS7_PARTN</name>
<dbReference type="AlphaFoldDB" id="A0AAD5WDS7"/>
<dbReference type="PIRSF" id="PIRSF039099">
    <property type="entry name" value="APP-BP1"/>
    <property type="match status" value="1"/>
</dbReference>
<evidence type="ECO:0000256" key="2">
    <source>
        <dbReference type="ARBA" id="ARBA00006868"/>
    </source>
</evidence>
<evidence type="ECO:0000256" key="4">
    <source>
        <dbReference type="ARBA" id="ARBA00022786"/>
    </source>
</evidence>
<dbReference type="InterPro" id="IPR000594">
    <property type="entry name" value="ThiF_NAD_FAD-bd"/>
</dbReference>
<evidence type="ECO:0000259" key="6">
    <source>
        <dbReference type="Pfam" id="PF00899"/>
    </source>
</evidence>
<evidence type="ECO:0000256" key="5">
    <source>
        <dbReference type="PIRNR" id="PIRNR039099"/>
    </source>
</evidence>
<dbReference type="InterPro" id="IPR035985">
    <property type="entry name" value="Ubiquitin-activating_enz"/>
</dbReference>
<dbReference type="Proteomes" id="UP001196413">
    <property type="component" value="Unassembled WGS sequence"/>
</dbReference>
<dbReference type="GO" id="GO:0005737">
    <property type="term" value="C:cytoplasm"/>
    <property type="evidence" value="ECO:0007669"/>
    <property type="project" value="TreeGrafter"/>
</dbReference>
<gene>
    <name evidence="7" type="ORF">KIN20_027212</name>
</gene>
<keyword evidence="8" id="KW-1185">Reference proteome</keyword>
<evidence type="ECO:0000256" key="1">
    <source>
        <dbReference type="ARBA" id="ARBA00005032"/>
    </source>
</evidence>
<dbReference type="PANTHER" id="PTHR10953:SF29">
    <property type="entry name" value="NEDD8-ACTIVATING ENZYME E1 REGULATORY SUBUNIT"/>
    <property type="match status" value="1"/>
</dbReference>
<dbReference type="GO" id="GO:0019781">
    <property type="term" value="F:NEDD8 activating enzyme activity"/>
    <property type="evidence" value="ECO:0007669"/>
    <property type="project" value="UniProtKB-UniRule"/>
</dbReference>
<dbReference type="InterPro" id="IPR030667">
    <property type="entry name" value="APP-BP1"/>
</dbReference>
<reference evidence="7" key="1">
    <citation type="submission" date="2021-06" db="EMBL/GenBank/DDBJ databases">
        <title>Parelaphostrongylus tenuis whole genome reference sequence.</title>
        <authorList>
            <person name="Garwood T.J."/>
            <person name="Larsen P.A."/>
            <person name="Fountain-Jones N.M."/>
            <person name="Garbe J.R."/>
            <person name="Macchietto M.G."/>
            <person name="Kania S.A."/>
            <person name="Gerhold R.W."/>
            <person name="Richards J.E."/>
            <person name="Wolf T.M."/>
        </authorList>
    </citation>
    <scope>NUCLEOTIDE SEQUENCE</scope>
    <source>
        <strain evidence="7">MNPRO001-30</strain>
        <tissue evidence="7">Meninges</tissue>
    </source>
</reference>
<dbReference type="SUPFAM" id="SSF69572">
    <property type="entry name" value="Activating enzymes of the ubiquitin-like proteins"/>
    <property type="match status" value="1"/>
</dbReference>
<feature type="domain" description="THIF-type NAD/FAD binding fold" evidence="6">
    <location>
        <begin position="7"/>
        <end position="531"/>
    </location>
</feature>
<comment type="caution">
    <text evidence="7">The sequence shown here is derived from an EMBL/GenBank/DDBJ whole genome shotgun (WGS) entry which is preliminary data.</text>
</comment>
<organism evidence="7 8">
    <name type="scientific">Parelaphostrongylus tenuis</name>
    <name type="common">Meningeal worm</name>
    <dbReference type="NCBI Taxonomy" id="148309"/>
    <lineage>
        <taxon>Eukaryota</taxon>
        <taxon>Metazoa</taxon>
        <taxon>Ecdysozoa</taxon>
        <taxon>Nematoda</taxon>
        <taxon>Chromadorea</taxon>
        <taxon>Rhabditida</taxon>
        <taxon>Rhabditina</taxon>
        <taxon>Rhabditomorpha</taxon>
        <taxon>Strongyloidea</taxon>
        <taxon>Metastrongylidae</taxon>
        <taxon>Parelaphostrongylus</taxon>
    </lineage>
</organism>
<evidence type="ECO:0000256" key="3">
    <source>
        <dbReference type="ARBA" id="ARBA00015407"/>
    </source>
</evidence>
<sequence length="533" mass="59720">MLDEVRYDRQLRLWGEEGQNSISRTSVCVLGSSALGTEILKSLVLAGVHSVCIVDNELVRMPDLGQNFFLRQSDIGRPRAAAAIEYLKELNPSVIGDCLLLSPLNLSEEDIEFLLQFHVVVGTNLSEEVASKISSFLFPRGVPFISSRVYGLLGYIRVFVQEHTIANNHEENALPDLRIDKPFPKLLEMASNTNLESMTLEELRHTPYIILYLIALQRYRNVVGDELAFPDTHAKRKHFLEILWKMRREGDSGSLDSENFIEAKTALIRSLQKTEVPRRVLDILMDANCDDHSHCAVPFWLICAGLRRFVNAHGVLPLTGTLPDMTSDSVRYSHLASIFREKALSDASEVFEHTKSIEKERGVEEVISEDLCYRFCKNARGIRLQRGTEKDSLEAFQGVLNDIANQSEENGHVSAAVWFVLLKATDKFNREKGRYPGTNGVPCTLDAFDLKQRVVSIVSSSKVENPEAVIAQVPQNAISEICRYGAGEIHVVASLIGGVVAQEVIKLATNQYVPLDNTFIYDGHTQQSSVFRM</sequence>
<accession>A0AAD5WDS7</accession>
<comment type="similarity">
    <text evidence="2 5">Belongs to the ubiquitin-activating E1 family. ULA1 subfamily.</text>
</comment>
<protein>
    <recommendedName>
        <fullName evidence="3 5">NEDD8-activating enzyme E1 regulatory subunit</fullName>
    </recommendedName>
</protein>
<proteinExistence type="inferred from homology"/>
<dbReference type="EMBL" id="JAHQIW010005581">
    <property type="protein sequence ID" value="KAJ1366532.1"/>
    <property type="molecule type" value="Genomic_DNA"/>
</dbReference>
<evidence type="ECO:0000313" key="7">
    <source>
        <dbReference type="EMBL" id="KAJ1366532.1"/>
    </source>
</evidence>
<dbReference type="Gene3D" id="3.40.50.720">
    <property type="entry name" value="NAD(P)-binding Rossmann-like Domain"/>
    <property type="match status" value="2"/>
</dbReference>